<dbReference type="AlphaFoldDB" id="A0A2R6WKG4"/>
<evidence type="ECO:0000313" key="2">
    <source>
        <dbReference type="Proteomes" id="UP000244005"/>
    </source>
</evidence>
<name>A0A2R6WKG4_MARPO</name>
<keyword evidence="2" id="KW-1185">Reference proteome</keyword>
<proteinExistence type="predicted"/>
<accession>A0A2R6WKG4</accession>
<protein>
    <submittedName>
        <fullName evidence="1">Uncharacterized protein</fullName>
    </submittedName>
</protein>
<reference evidence="2" key="1">
    <citation type="journal article" date="2017" name="Cell">
        <title>Insights into land plant evolution garnered from the Marchantia polymorpha genome.</title>
        <authorList>
            <person name="Bowman J.L."/>
            <person name="Kohchi T."/>
            <person name="Yamato K.T."/>
            <person name="Jenkins J."/>
            <person name="Shu S."/>
            <person name="Ishizaki K."/>
            <person name="Yamaoka S."/>
            <person name="Nishihama R."/>
            <person name="Nakamura Y."/>
            <person name="Berger F."/>
            <person name="Adam C."/>
            <person name="Aki S.S."/>
            <person name="Althoff F."/>
            <person name="Araki T."/>
            <person name="Arteaga-Vazquez M.A."/>
            <person name="Balasubrmanian S."/>
            <person name="Barry K."/>
            <person name="Bauer D."/>
            <person name="Boehm C.R."/>
            <person name="Briginshaw L."/>
            <person name="Caballero-Perez J."/>
            <person name="Catarino B."/>
            <person name="Chen F."/>
            <person name="Chiyoda S."/>
            <person name="Chovatia M."/>
            <person name="Davies K.M."/>
            <person name="Delmans M."/>
            <person name="Demura T."/>
            <person name="Dierschke T."/>
            <person name="Dolan L."/>
            <person name="Dorantes-Acosta A.E."/>
            <person name="Eklund D.M."/>
            <person name="Florent S.N."/>
            <person name="Flores-Sandoval E."/>
            <person name="Fujiyama A."/>
            <person name="Fukuzawa H."/>
            <person name="Galik B."/>
            <person name="Grimanelli D."/>
            <person name="Grimwood J."/>
            <person name="Grossniklaus U."/>
            <person name="Hamada T."/>
            <person name="Haseloff J."/>
            <person name="Hetherington A.J."/>
            <person name="Higo A."/>
            <person name="Hirakawa Y."/>
            <person name="Hundley H.N."/>
            <person name="Ikeda Y."/>
            <person name="Inoue K."/>
            <person name="Inoue S.I."/>
            <person name="Ishida S."/>
            <person name="Jia Q."/>
            <person name="Kakita M."/>
            <person name="Kanazawa T."/>
            <person name="Kawai Y."/>
            <person name="Kawashima T."/>
            <person name="Kennedy M."/>
            <person name="Kinose K."/>
            <person name="Kinoshita T."/>
            <person name="Kohara Y."/>
            <person name="Koide E."/>
            <person name="Komatsu K."/>
            <person name="Kopischke S."/>
            <person name="Kubo M."/>
            <person name="Kyozuka J."/>
            <person name="Lagercrantz U."/>
            <person name="Lin S.S."/>
            <person name="Lindquist E."/>
            <person name="Lipzen A.M."/>
            <person name="Lu C.W."/>
            <person name="De Luna E."/>
            <person name="Martienssen R.A."/>
            <person name="Minamino N."/>
            <person name="Mizutani M."/>
            <person name="Mizutani M."/>
            <person name="Mochizuki N."/>
            <person name="Monte I."/>
            <person name="Mosher R."/>
            <person name="Nagasaki H."/>
            <person name="Nakagami H."/>
            <person name="Naramoto S."/>
            <person name="Nishitani K."/>
            <person name="Ohtani M."/>
            <person name="Okamoto T."/>
            <person name="Okumura M."/>
            <person name="Phillips J."/>
            <person name="Pollak B."/>
            <person name="Reinders A."/>
            <person name="Rovekamp M."/>
            <person name="Sano R."/>
            <person name="Sawa S."/>
            <person name="Schmid M.W."/>
            <person name="Shirakawa M."/>
            <person name="Solano R."/>
            <person name="Spunde A."/>
            <person name="Suetsugu N."/>
            <person name="Sugano S."/>
            <person name="Sugiyama A."/>
            <person name="Sun R."/>
            <person name="Suzuki Y."/>
            <person name="Takenaka M."/>
            <person name="Takezawa D."/>
            <person name="Tomogane H."/>
            <person name="Tsuzuki M."/>
            <person name="Ueda T."/>
            <person name="Umeda M."/>
            <person name="Ward J.M."/>
            <person name="Watanabe Y."/>
            <person name="Yazaki K."/>
            <person name="Yokoyama R."/>
            <person name="Yoshitake Y."/>
            <person name="Yotsui I."/>
            <person name="Zachgo S."/>
            <person name="Schmutz J."/>
        </authorList>
    </citation>
    <scope>NUCLEOTIDE SEQUENCE [LARGE SCALE GENOMIC DNA]</scope>
    <source>
        <strain evidence="2">Tak-1</strain>
    </source>
</reference>
<dbReference type="Proteomes" id="UP000244005">
    <property type="component" value="Unassembled WGS sequence"/>
</dbReference>
<gene>
    <name evidence="1" type="ORF">MARPO_0081s0040</name>
</gene>
<dbReference type="EMBL" id="KZ772753">
    <property type="protein sequence ID" value="PTQ34313.1"/>
    <property type="molecule type" value="Genomic_DNA"/>
</dbReference>
<evidence type="ECO:0000313" key="1">
    <source>
        <dbReference type="EMBL" id="PTQ34313.1"/>
    </source>
</evidence>
<sequence>MTKCRDVLDSALIGNYMKLMEDLRSLRTRGSCSEAEVFLGALGQYNRFFHEESLSRLDRNAKEILNGDLHSACWEVEELRRWNLLWSHLKFQSPRRQLKKRRKIVVQSVQICIDVSKLPGISHSRRRNGHHSCQKLELSSKDDVQTYATCEQVTNRSSCFGTAVNV</sequence>
<organism evidence="1 2">
    <name type="scientific">Marchantia polymorpha</name>
    <name type="common">Common liverwort</name>
    <name type="synonym">Marchantia aquatica</name>
    <dbReference type="NCBI Taxonomy" id="3197"/>
    <lineage>
        <taxon>Eukaryota</taxon>
        <taxon>Viridiplantae</taxon>
        <taxon>Streptophyta</taxon>
        <taxon>Embryophyta</taxon>
        <taxon>Marchantiophyta</taxon>
        <taxon>Marchantiopsida</taxon>
        <taxon>Marchantiidae</taxon>
        <taxon>Marchantiales</taxon>
        <taxon>Marchantiaceae</taxon>
        <taxon>Marchantia</taxon>
    </lineage>
</organism>
<dbReference type="Gramene" id="Mp8g05390.1">
    <property type="protein sequence ID" value="Mp8g05390.1.cds"/>
    <property type="gene ID" value="Mp8g05390"/>
</dbReference>